<organism evidence="1 2">
    <name type="scientific">Saponaria officinalis</name>
    <name type="common">Common soapwort</name>
    <name type="synonym">Lychnis saponaria</name>
    <dbReference type="NCBI Taxonomy" id="3572"/>
    <lineage>
        <taxon>Eukaryota</taxon>
        <taxon>Viridiplantae</taxon>
        <taxon>Streptophyta</taxon>
        <taxon>Embryophyta</taxon>
        <taxon>Tracheophyta</taxon>
        <taxon>Spermatophyta</taxon>
        <taxon>Magnoliopsida</taxon>
        <taxon>eudicotyledons</taxon>
        <taxon>Gunneridae</taxon>
        <taxon>Pentapetalae</taxon>
        <taxon>Caryophyllales</taxon>
        <taxon>Caryophyllaceae</taxon>
        <taxon>Caryophylleae</taxon>
        <taxon>Saponaria</taxon>
    </lineage>
</organism>
<comment type="caution">
    <text evidence="1">The sequence shown here is derived from an EMBL/GenBank/DDBJ whole genome shotgun (WGS) entry which is preliminary data.</text>
</comment>
<dbReference type="Proteomes" id="UP001443914">
    <property type="component" value="Unassembled WGS sequence"/>
</dbReference>
<gene>
    <name evidence="1" type="ORF">RND81_04G121700</name>
</gene>
<protein>
    <submittedName>
        <fullName evidence="1">Uncharacterized protein</fullName>
    </submittedName>
</protein>
<keyword evidence="2" id="KW-1185">Reference proteome</keyword>
<evidence type="ECO:0000313" key="1">
    <source>
        <dbReference type="EMBL" id="KAK9734192.1"/>
    </source>
</evidence>
<sequence length="151" mass="16763">MLAYLNRLHLISPLEKEALLKAGGVNSELDKDAMISIEKDTGEVSCYSDRKLVFGVDSESDNKDAMIPGLNSALLLIEKDTGGVTCYFARNFNGSGKPMVIAMSIKHDTLVKELLPVSLRFQDLALSPEHASRLEEDESSRRETLRLLYTM</sequence>
<evidence type="ECO:0000313" key="2">
    <source>
        <dbReference type="Proteomes" id="UP001443914"/>
    </source>
</evidence>
<reference evidence="1" key="1">
    <citation type="submission" date="2024-03" db="EMBL/GenBank/DDBJ databases">
        <title>WGS assembly of Saponaria officinalis var. Norfolk2.</title>
        <authorList>
            <person name="Jenkins J."/>
            <person name="Shu S."/>
            <person name="Grimwood J."/>
            <person name="Barry K."/>
            <person name="Goodstein D."/>
            <person name="Schmutz J."/>
            <person name="Leebens-Mack J."/>
            <person name="Osbourn A."/>
        </authorList>
    </citation>
    <scope>NUCLEOTIDE SEQUENCE [LARGE SCALE GENOMIC DNA]</scope>
    <source>
        <strain evidence="1">JIC</strain>
    </source>
</reference>
<proteinExistence type="predicted"/>
<dbReference type="AlphaFoldDB" id="A0AAW1LKD3"/>
<dbReference type="EMBL" id="JBDFQZ010000004">
    <property type="protein sequence ID" value="KAK9734192.1"/>
    <property type="molecule type" value="Genomic_DNA"/>
</dbReference>
<name>A0AAW1LKD3_SAPOF</name>
<accession>A0AAW1LKD3</accession>